<comment type="caution">
    <text evidence="2">The sequence shown here is derived from an EMBL/GenBank/DDBJ whole genome shotgun (WGS) entry which is preliminary data.</text>
</comment>
<dbReference type="PANTHER" id="PTHR21063">
    <property type="entry name" value="LFA-3"/>
    <property type="match status" value="1"/>
</dbReference>
<dbReference type="SUPFAM" id="SSF48726">
    <property type="entry name" value="Immunoglobulin"/>
    <property type="match status" value="1"/>
</dbReference>
<proteinExistence type="predicted"/>
<evidence type="ECO:0000313" key="2">
    <source>
        <dbReference type="EMBL" id="KAI2650628.1"/>
    </source>
</evidence>
<accession>A0ABQ8LJ01</accession>
<dbReference type="InterPro" id="IPR036179">
    <property type="entry name" value="Ig-like_dom_sf"/>
</dbReference>
<evidence type="ECO:0000313" key="3">
    <source>
        <dbReference type="Proteomes" id="UP000830375"/>
    </source>
</evidence>
<feature type="transmembrane region" description="Helical" evidence="1">
    <location>
        <begin position="143"/>
        <end position="164"/>
    </location>
</feature>
<keyword evidence="3" id="KW-1185">Reference proteome</keyword>
<dbReference type="Proteomes" id="UP000830375">
    <property type="component" value="Unassembled WGS sequence"/>
</dbReference>
<protein>
    <submittedName>
        <fullName evidence="2">Carcinoembryonic antigen-related cell adhesion molecule 1</fullName>
    </submittedName>
</protein>
<keyword evidence="1" id="KW-0472">Membrane</keyword>
<dbReference type="InterPro" id="IPR013783">
    <property type="entry name" value="Ig-like_fold"/>
</dbReference>
<sequence length="177" mass="20047">MPWEEGHTRTRHLYGERLNKMTQDGEYRETKHLNEMKNVSVKEGEPVSLHTGLIEIKGYDLILWTFKNHLIAKLNKTTNQFSLFSAEGKFEGRLQREHQSGSLIISDSRTTDSVYYLNMSSSTYTLQRAISVIVKDSGLSPGVIAGICVAVVVLVILIAFCCWIKKKRGCKKESHSV</sequence>
<dbReference type="EMBL" id="JACTAM010000022">
    <property type="protein sequence ID" value="KAI2650628.1"/>
    <property type="molecule type" value="Genomic_DNA"/>
</dbReference>
<gene>
    <name evidence="2" type="ORF">H4Q32_000659</name>
</gene>
<name>A0ABQ8LJ01_LABRO</name>
<keyword evidence="1" id="KW-1133">Transmembrane helix</keyword>
<reference evidence="2 3" key="1">
    <citation type="submission" date="2022-01" db="EMBL/GenBank/DDBJ databases">
        <title>A high-quality chromosome-level genome assembly of rohu carp, Labeo rohita.</title>
        <authorList>
            <person name="Arick M.A. II"/>
            <person name="Hsu C.-Y."/>
            <person name="Magbanua Z."/>
            <person name="Pechanova O."/>
            <person name="Grover C."/>
            <person name="Miller E."/>
            <person name="Thrash A."/>
            <person name="Ezzel L."/>
            <person name="Alam S."/>
            <person name="Benzie J."/>
            <person name="Hamilton M."/>
            <person name="Karsi A."/>
            <person name="Lawrence M.L."/>
            <person name="Peterson D.G."/>
        </authorList>
    </citation>
    <scope>NUCLEOTIDE SEQUENCE [LARGE SCALE GENOMIC DNA]</scope>
    <source>
        <strain evidence="3">BAU-BD-2019</strain>
        <tissue evidence="2">Blood</tissue>
    </source>
</reference>
<dbReference type="PANTHER" id="PTHR21063:SF4">
    <property type="entry name" value="CD48 ANTIGEN-RELATED"/>
    <property type="match status" value="1"/>
</dbReference>
<organism evidence="2 3">
    <name type="scientific">Labeo rohita</name>
    <name type="common">Indian major carp</name>
    <name type="synonym">Cyprinus rohita</name>
    <dbReference type="NCBI Taxonomy" id="84645"/>
    <lineage>
        <taxon>Eukaryota</taxon>
        <taxon>Metazoa</taxon>
        <taxon>Chordata</taxon>
        <taxon>Craniata</taxon>
        <taxon>Vertebrata</taxon>
        <taxon>Euteleostomi</taxon>
        <taxon>Actinopterygii</taxon>
        <taxon>Neopterygii</taxon>
        <taxon>Teleostei</taxon>
        <taxon>Ostariophysi</taxon>
        <taxon>Cypriniformes</taxon>
        <taxon>Cyprinidae</taxon>
        <taxon>Labeoninae</taxon>
        <taxon>Labeonini</taxon>
        <taxon>Labeo</taxon>
    </lineage>
</organism>
<keyword evidence="1" id="KW-0812">Transmembrane</keyword>
<evidence type="ECO:0000256" key="1">
    <source>
        <dbReference type="SAM" id="Phobius"/>
    </source>
</evidence>
<dbReference type="Gene3D" id="2.60.40.10">
    <property type="entry name" value="Immunoglobulins"/>
    <property type="match status" value="1"/>
</dbReference>